<organism evidence="1 2">
    <name type="scientific">Flaviflexus salsibiostraticola</name>
    <dbReference type="NCBI Taxonomy" id="1282737"/>
    <lineage>
        <taxon>Bacteria</taxon>
        <taxon>Bacillati</taxon>
        <taxon>Actinomycetota</taxon>
        <taxon>Actinomycetes</taxon>
        <taxon>Actinomycetales</taxon>
        <taxon>Actinomycetaceae</taxon>
        <taxon>Flaviflexus</taxon>
    </lineage>
</organism>
<dbReference type="PANTHER" id="PTHR30283">
    <property type="entry name" value="PEROXIDE STRESS RESPONSE PROTEIN YAAA"/>
    <property type="match status" value="1"/>
</dbReference>
<dbReference type="PANTHER" id="PTHR30283:SF4">
    <property type="entry name" value="PEROXIDE STRESS RESISTANCE PROTEIN YAAA"/>
    <property type="match status" value="1"/>
</dbReference>
<dbReference type="InterPro" id="IPR005583">
    <property type="entry name" value="YaaA"/>
</dbReference>
<dbReference type="Proteomes" id="UP000270021">
    <property type="component" value="Chromosome"/>
</dbReference>
<dbReference type="GO" id="GO:0005829">
    <property type="term" value="C:cytosol"/>
    <property type="evidence" value="ECO:0007669"/>
    <property type="project" value="TreeGrafter"/>
</dbReference>
<dbReference type="Pfam" id="PF03883">
    <property type="entry name" value="H2O2_YaaD"/>
    <property type="match status" value="1"/>
</dbReference>
<evidence type="ECO:0000313" key="2">
    <source>
        <dbReference type="Proteomes" id="UP000270021"/>
    </source>
</evidence>
<dbReference type="EMBL" id="CP034438">
    <property type="protein sequence ID" value="AZN29041.1"/>
    <property type="molecule type" value="Genomic_DNA"/>
</dbReference>
<dbReference type="AlphaFoldDB" id="A0A3Q8WS66"/>
<reference evidence="1 2" key="1">
    <citation type="submission" date="2018-12" db="EMBL/GenBank/DDBJ databases">
        <title>Complete genome sequence of Flaviflexus salsibiostraticola KCTC 33148.</title>
        <authorList>
            <person name="Bae J.-W."/>
        </authorList>
    </citation>
    <scope>NUCLEOTIDE SEQUENCE [LARGE SCALE GENOMIC DNA]</scope>
    <source>
        <strain evidence="1 2">KCTC 33148</strain>
    </source>
</reference>
<sequence length="255" mass="27307">MLIALPPSEGKTAPLSGPSLDLHSLSIPSFTGLRASLVSEVEESSRRGDAQHLFGVGASVMEEIDAQRDLRTLPCAPAHEIYTGVLFQAADIGGLDPESLARAEESVLIFSALFGATSPMDLIPRYRLKMGVKLPGGTPKSRWRPLWTHLDERAYGQLVIDGRSADYAGWKAPSAAEHVTIGAVRDSGGARKVITHNAKHYRGVFTRLALHAATPPETAEELAHLGTMLDIGDIELTGSGNRLTLTVVERGERAA</sequence>
<keyword evidence="2" id="KW-1185">Reference proteome</keyword>
<dbReference type="OrthoDB" id="3210767at2"/>
<name>A0A3Q8WS66_9ACTO</name>
<dbReference type="GO" id="GO:0033194">
    <property type="term" value="P:response to hydroperoxide"/>
    <property type="evidence" value="ECO:0007669"/>
    <property type="project" value="TreeGrafter"/>
</dbReference>
<dbReference type="KEGG" id="fsl:EJO69_01055"/>
<evidence type="ECO:0000313" key="1">
    <source>
        <dbReference type="EMBL" id="AZN29041.1"/>
    </source>
</evidence>
<accession>A0A3Q8WS66</accession>
<dbReference type="RefSeq" id="WP_126038059.1">
    <property type="nucleotide sequence ID" value="NZ_CP034438.1"/>
</dbReference>
<protein>
    <submittedName>
        <fullName evidence="1">Peroxide stress protein YaaA</fullName>
    </submittedName>
</protein>
<gene>
    <name evidence="1" type="primary">yaaA</name>
    <name evidence="1" type="ORF">EJO69_01055</name>
</gene>
<proteinExistence type="predicted"/>